<dbReference type="InterPro" id="IPR050111">
    <property type="entry name" value="C-type_lectin/snaclec_domain"/>
</dbReference>
<dbReference type="InterPro" id="IPR016186">
    <property type="entry name" value="C-type_lectin-like/link_sf"/>
</dbReference>
<evidence type="ECO:0000313" key="5">
    <source>
        <dbReference type="RefSeq" id="XP_028128015.1"/>
    </source>
</evidence>
<dbReference type="RefSeq" id="XP_028128015.1">
    <property type="nucleotide sequence ID" value="XM_028272214.1"/>
</dbReference>
<feature type="signal peptide" evidence="1">
    <location>
        <begin position="1"/>
        <end position="23"/>
    </location>
</feature>
<protein>
    <submittedName>
        <fullName evidence="5">Alpha-N-acetylgalactosamine-specific lectin-like</fullName>
    </submittedName>
</protein>
<accession>A0A6P7F3C5</accession>
<organism evidence="5">
    <name type="scientific">Diabrotica virgifera virgifera</name>
    <name type="common">western corn rootworm</name>
    <dbReference type="NCBI Taxonomy" id="50390"/>
    <lineage>
        <taxon>Eukaryota</taxon>
        <taxon>Metazoa</taxon>
        <taxon>Ecdysozoa</taxon>
        <taxon>Arthropoda</taxon>
        <taxon>Hexapoda</taxon>
        <taxon>Insecta</taxon>
        <taxon>Pterygota</taxon>
        <taxon>Neoptera</taxon>
        <taxon>Endopterygota</taxon>
        <taxon>Coleoptera</taxon>
        <taxon>Polyphaga</taxon>
        <taxon>Cucujiformia</taxon>
        <taxon>Chrysomeloidea</taxon>
        <taxon>Chrysomelidae</taxon>
        <taxon>Galerucinae</taxon>
        <taxon>Diabroticina</taxon>
        <taxon>Diabroticites</taxon>
        <taxon>Diabrotica</taxon>
    </lineage>
</organism>
<keyword evidence="1" id="KW-0732">Signal</keyword>
<dbReference type="AlphaFoldDB" id="A0A6P7F3C5"/>
<evidence type="ECO:0000256" key="1">
    <source>
        <dbReference type="SAM" id="SignalP"/>
    </source>
</evidence>
<dbReference type="SUPFAM" id="SSF56436">
    <property type="entry name" value="C-type lectin-like"/>
    <property type="match status" value="1"/>
</dbReference>
<dbReference type="KEGG" id="dvv:114324389"/>
<dbReference type="InterPro" id="IPR016187">
    <property type="entry name" value="CTDL_fold"/>
</dbReference>
<gene>
    <name evidence="5" type="primary">LOC114324389</name>
</gene>
<evidence type="ECO:0000313" key="3">
    <source>
        <dbReference type="EnsemblMetazoa" id="XP_028128015.1"/>
    </source>
</evidence>
<evidence type="ECO:0000259" key="2">
    <source>
        <dbReference type="PROSITE" id="PS50041"/>
    </source>
</evidence>
<dbReference type="Proteomes" id="UP001652700">
    <property type="component" value="Unplaced"/>
</dbReference>
<dbReference type="PANTHER" id="PTHR22803">
    <property type="entry name" value="MANNOSE, PHOSPHOLIPASE, LECTIN RECEPTOR RELATED"/>
    <property type="match status" value="1"/>
</dbReference>
<evidence type="ECO:0000313" key="4">
    <source>
        <dbReference type="Proteomes" id="UP001652700"/>
    </source>
</evidence>
<feature type="chain" id="PRO_5028234351" evidence="1">
    <location>
        <begin position="24"/>
        <end position="173"/>
    </location>
</feature>
<feature type="domain" description="C-type lectin" evidence="2">
    <location>
        <begin position="50"/>
        <end position="160"/>
    </location>
</feature>
<dbReference type="InParanoid" id="A0A6P7F3C5"/>
<dbReference type="OrthoDB" id="7962197at2759"/>
<keyword evidence="4" id="KW-1185">Reference proteome</keyword>
<dbReference type="InterPro" id="IPR001304">
    <property type="entry name" value="C-type_lectin-like"/>
</dbReference>
<dbReference type="GeneID" id="114324389"/>
<reference evidence="5" key="1">
    <citation type="submission" date="2025-04" db="UniProtKB">
        <authorList>
            <consortium name="RefSeq"/>
        </authorList>
    </citation>
    <scope>IDENTIFICATION</scope>
    <source>
        <tissue evidence="5">Whole insect</tissue>
    </source>
</reference>
<proteinExistence type="predicted"/>
<dbReference type="EnsemblMetazoa" id="XM_028272214.2">
    <property type="protein sequence ID" value="XP_028128015.1"/>
    <property type="gene ID" value="LOC114324389"/>
</dbReference>
<dbReference type="CDD" id="cd00037">
    <property type="entry name" value="CLECT"/>
    <property type="match status" value="1"/>
</dbReference>
<sequence length="173" mass="19874">MSNKISVILFLCLIIWKENIVEADSKALISIEGRLSGNKKFEALDGFHGTWLEAMLECKANNMELYSIDSKDDNAAVFTYLRTRFGNTTAGFWTSGYYSSSKQWVWMTTGKEVVYTNWEDDQPDNVDDENKEVIEATYKYDKGLLWNDRAMSEKLGVLCEEIKCKNNDTDTKN</sequence>
<dbReference type="Pfam" id="PF00059">
    <property type="entry name" value="Lectin_C"/>
    <property type="match status" value="1"/>
</dbReference>
<reference evidence="3" key="2">
    <citation type="submission" date="2025-05" db="UniProtKB">
        <authorList>
            <consortium name="EnsemblMetazoa"/>
        </authorList>
    </citation>
    <scope>IDENTIFICATION</scope>
</reference>
<dbReference type="PROSITE" id="PS50041">
    <property type="entry name" value="C_TYPE_LECTIN_2"/>
    <property type="match status" value="1"/>
</dbReference>
<name>A0A6P7F3C5_DIAVI</name>
<dbReference type="SMART" id="SM00034">
    <property type="entry name" value="CLECT"/>
    <property type="match status" value="1"/>
</dbReference>
<dbReference type="Gene3D" id="3.10.100.10">
    <property type="entry name" value="Mannose-Binding Protein A, subunit A"/>
    <property type="match status" value="1"/>
</dbReference>